<comment type="subcellular location">
    <subcellularLocation>
        <location evidence="2">Nucleus</location>
    </subcellularLocation>
</comment>
<proteinExistence type="predicted"/>
<dbReference type="GO" id="GO:0005634">
    <property type="term" value="C:nucleus"/>
    <property type="evidence" value="ECO:0007669"/>
    <property type="project" value="UniProtKB-SubCell"/>
</dbReference>
<evidence type="ECO:0000313" key="15">
    <source>
        <dbReference type="Proteomes" id="UP001190700"/>
    </source>
</evidence>
<protein>
    <recommendedName>
        <fullName evidence="3">RING-type E3 ubiquitin transferase</fullName>
        <ecNumber evidence="3">2.3.2.27</ecNumber>
    </recommendedName>
</protein>
<accession>A0AAE0GIQ5</accession>
<feature type="region of interest" description="Disordered" evidence="12">
    <location>
        <begin position="124"/>
        <end position="159"/>
    </location>
</feature>
<dbReference type="PANTHER" id="PTHR23328:SF0">
    <property type="entry name" value="RING-TYPE DOMAIN-CONTAINING PROTEIN"/>
    <property type="match status" value="1"/>
</dbReference>
<dbReference type="InterPro" id="IPR051657">
    <property type="entry name" value="RNF168/RNF169_E3_ubiq-ligase"/>
</dbReference>
<evidence type="ECO:0000256" key="11">
    <source>
        <dbReference type="PROSITE-ProRule" id="PRU00175"/>
    </source>
</evidence>
<evidence type="ECO:0000256" key="9">
    <source>
        <dbReference type="ARBA" id="ARBA00022833"/>
    </source>
</evidence>
<keyword evidence="4" id="KW-0808">Transferase</keyword>
<feature type="region of interest" description="Disordered" evidence="12">
    <location>
        <begin position="387"/>
        <end position="510"/>
    </location>
</feature>
<evidence type="ECO:0000256" key="2">
    <source>
        <dbReference type="ARBA" id="ARBA00004123"/>
    </source>
</evidence>
<keyword evidence="7 11" id="KW-0863">Zinc-finger</keyword>
<comment type="caution">
    <text evidence="14">The sequence shown here is derived from an EMBL/GenBank/DDBJ whole genome shotgun (WGS) entry which is preliminary data.</text>
</comment>
<keyword evidence="5" id="KW-0479">Metal-binding</keyword>
<gene>
    <name evidence="14" type="ORF">CYMTET_13339</name>
</gene>
<evidence type="ECO:0000256" key="1">
    <source>
        <dbReference type="ARBA" id="ARBA00000900"/>
    </source>
</evidence>
<dbReference type="GO" id="GO:0061630">
    <property type="term" value="F:ubiquitin protein ligase activity"/>
    <property type="evidence" value="ECO:0007669"/>
    <property type="project" value="UniProtKB-EC"/>
</dbReference>
<evidence type="ECO:0000256" key="10">
    <source>
        <dbReference type="ARBA" id="ARBA00023242"/>
    </source>
</evidence>
<feature type="compositionally biased region" description="Polar residues" evidence="12">
    <location>
        <begin position="1"/>
        <end position="12"/>
    </location>
</feature>
<dbReference type="Pfam" id="PF13923">
    <property type="entry name" value="zf-C3HC4_2"/>
    <property type="match status" value="1"/>
</dbReference>
<organism evidence="14 15">
    <name type="scientific">Cymbomonas tetramitiformis</name>
    <dbReference type="NCBI Taxonomy" id="36881"/>
    <lineage>
        <taxon>Eukaryota</taxon>
        <taxon>Viridiplantae</taxon>
        <taxon>Chlorophyta</taxon>
        <taxon>Pyramimonadophyceae</taxon>
        <taxon>Pyramimonadales</taxon>
        <taxon>Pyramimonadaceae</taxon>
        <taxon>Cymbomonas</taxon>
    </lineage>
</organism>
<dbReference type="GO" id="GO:0035861">
    <property type="term" value="C:site of double-strand break"/>
    <property type="evidence" value="ECO:0007669"/>
    <property type="project" value="TreeGrafter"/>
</dbReference>
<evidence type="ECO:0000313" key="14">
    <source>
        <dbReference type="EMBL" id="KAK3278745.1"/>
    </source>
</evidence>
<feature type="compositionally biased region" description="Polar residues" evidence="12">
    <location>
        <begin position="336"/>
        <end position="347"/>
    </location>
</feature>
<feature type="compositionally biased region" description="Low complexity" evidence="12">
    <location>
        <begin position="62"/>
        <end position="73"/>
    </location>
</feature>
<dbReference type="PROSITE" id="PS00518">
    <property type="entry name" value="ZF_RING_1"/>
    <property type="match status" value="1"/>
</dbReference>
<evidence type="ECO:0000256" key="5">
    <source>
        <dbReference type="ARBA" id="ARBA00022723"/>
    </source>
</evidence>
<evidence type="ECO:0000256" key="7">
    <source>
        <dbReference type="ARBA" id="ARBA00022771"/>
    </source>
</evidence>
<dbReference type="PANTHER" id="PTHR23328">
    <property type="entry name" value="RING-TYPE DOMAIN-CONTAINING PROTEIN"/>
    <property type="match status" value="1"/>
</dbReference>
<dbReference type="AlphaFoldDB" id="A0AAE0GIQ5"/>
<sequence length="510" mass="55076">MYFTPNFAQATSRAGFERDSSLADNSPGGARRQANERTQELGDSLAPPVSDLASPGERGATSRLRSSSELSHSPTEALRKRETRTPVLAALTPGRNRRARVEPFSLEDADFGNLTSLAVTNKSPTVPKLDLSDKENLDPDASLDRKSSGKSKKEVSGLSEGPLFTGQLDKLREELACAVCLDLSLRPSTAPCGHSFCKGCLVSSLNVSTRCPKCRTELGADFEPLINITLWNTIQLLFPEVAKRTEEEDRLKQTEPVPRLTWNANVPTSGPFRPVQPSASGATRRRALQRASVPRAGASGVTRPQQTHRLAAGQGRFNPPRVDRPTVFHREAPVRPTSSQRFGQLQSRRAPDAVAGTMQLITDLFPRQPSQGAHDRMQDIVTLTQNEGQQGENGDADDAGTANVRARASQRPRPSRRERGAELVQRLMARPGAAQRPELRTQANSDAAASQGSQIQPSASQIQTAQPGRFNALPGSAQGTEDDTSIIVLDGASSDESSDESSDDEVSRHG</sequence>
<dbReference type="Proteomes" id="UP001190700">
    <property type="component" value="Unassembled WGS sequence"/>
</dbReference>
<keyword evidence="6" id="KW-0227">DNA damage</keyword>
<feature type="compositionally biased region" description="Polar residues" evidence="12">
    <location>
        <begin position="441"/>
        <end position="466"/>
    </location>
</feature>
<feature type="compositionally biased region" description="Basic and acidic residues" evidence="12">
    <location>
        <begin position="321"/>
        <end position="333"/>
    </location>
</feature>
<dbReference type="EC" id="2.3.2.27" evidence="3"/>
<evidence type="ECO:0000256" key="3">
    <source>
        <dbReference type="ARBA" id="ARBA00012483"/>
    </source>
</evidence>
<comment type="catalytic activity">
    <reaction evidence="1">
        <text>S-ubiquitinyl-[E2 ubiquitin-conjugating enzyme]-L-cysteine + [acceptor protein]-L-lysine = [E2 ubiquitin-conjugating enzyme]-L-cysteine + N(6)-ubiquitinyl-[acceptor protein]-L-lysine.</text>
        <dbReference type="EC" id="2.3.2.27"/>
    </reaction>
</comment>
<keyword evidence="10" id="KW-0539">Nucleus</keyword>
<feature type="domain" description="RING-type" evidence="13">
    <location>
        <begin position="177"/>
        <end position="215"/>
    </location>
</feature>
<dbReference type="SMART" id="SM00184">
    <property type="entry name" value="RING"/>
    <property type="match status" value="1"/>
</dbReference>
<dbReference type="EMBL" id="LGRX02005300">
    <property type="protein sequence ID" value="KAK3278745.1"/>
    <property type="molecule type" value="Genomic_DNA"/>
</dbReference>
<dbReference type="GO" id="GO:0008270">
    <property type="term" value="F:zinc ion binding"/>
    <property type="evidence" value="ECO:0007669"/>
    <property type="project" value="UniProtKB-KW"/>
</dbReference>
<feature type="compositionally biased region" description="Basic and acidic residues" evidence="12">
    <location>
        <begin position="130"/>
        <end position="155"/>
    </location>
</feature>
<dbReference type="SUPFAM" id="SSF57850">
    <property type="entry name" value="RING/U-box"/>
    <property type="match status" value="1"/>
</dbReference>
<keyword evidence="8" id="KW-0833">Ubl conjugation pathway</keyword>
<dbReference type="GO" id="GO:0031491">
    <property type="term" value="F:nucleosome binding"/>
    <property type="evidence" value="ECO:0007669"/>
    <property type="project" value="TreeGrafter"/>
</dbReference>
<evidence type="ECO:0000259" key="13">
    <source>
        <dbReference type="PROSITE" id="PS50089"/>
    </source>
</evidence>
<dbReference type="InterPro" id="IPR017907">
    <property type="entry name" value="Znf_RING_CS"/>
</dbReference>
<keyword evidence="15" id="KW-1185">Reference proteome</keyword>
<dbReference type="InterPro" id="IPR013083">
    <property type="entry name" value="Znf_RING/FYVE/PHD"/>
</dbReference>
<reference evidence="14 15" key="1">
    <citation type="journal article" date="2015" name="Genome Biol. Evol.">
        <title>Comparative Genomics of a Bacterivorous Green Alga Reveals Evolutionary Causalities and Consequences of Phago-Mixotrophic Mode of Nutrition.</title>
        <authorList>
            <person name="Burns J.A."/>
            <person name="Paasch A."/>
            <person name="Narechania A."/>
            <person name="Kim E."/>
        </authorList>
    </citation>
    <scope>NUCLEOTIDE SEQUENCE [LARGE SCALE GENOMIC DNA]</scope>
    <source>
        <strain evidence="14 15">PLY_AMNH</strain>
    </source>
</reference>
<evidence type="ECO:0000256" key="8">
    <source>
        <dbReference type="ARBA" id="ARBA00022786"/>
    </source>
</evidence>
<dbReference type="GO" id="GO:0006302">
    <property type="term" value="P:double-strand break repair"/>
    <property type="evidence" value="ECO:0007669"/>
    <property type="project" value="TreeGrafter"/>
</dbReference>
<feature type="region of interest" description="Disordered" evidence="12">
    <location>
        <begin position="261"/>
        <end position="349"/>
    </location>
</feature>
<dbReference type="PROSITE" id="PS50089">
    <property type="entry name" value="ZF_RING_2"/>
    <property type="match status" value="1"/>
</dbReference>
<evidence type="ECO:0000256" key="4">
    <source>
        <dbReference type="ARBA" id="ARBA00022679"/>
    </source>
</evidence>
<dbReference type="InterPro" id="IPR001841">
    <property type="entry name" value="Znf_RING"/>
</dbReference>
<keyword evidence="9" id="KW-0862">Zinc</keyword>
<feature type="region of interest" description="Disordered" evidence="12">
    <location>
        <begin position="1"/>
        <end position="94"/>
    </location>
</feature>
<evidence type="ECO:0000256" key="12">
    <source>
        <dbReference type="SAM" id="MobiDB-lite"/>
    </source>
</evidence>
<evidence type="ECO:0000256" key="6">
    <source>
        <dbReference type="ARBA" id="ARBA00022763"/>
    </source>
</evidence>
<dbReference type="Gene3D" id="3.30.40.10">
    <property type="entry name" value="Zinc/RING finger domain, C3HC4 (zinc finger)"/>
    <property type="match status" value="1"/>
</dbReference>
<name>A0AAE0GIQ5_9CHLO</name>